<feature type="region of interest" description="Disordered" evidence="1">
    <location>
        <begin position="575"/>
        <end position="597"/>
    </location>
</feature>
<dbReference type="KEGG" id="fcy:FRACYDRAFT_245807"/>
<dbReference type="Proteomes" id="UP000095751">
    <property type="component" value="Unassembled WGS sequence"/>
</dbReference>
<dbReference type="InParanoid" id="A0A1E7EZY5"/>
<dbReference type="AlphaFoldDB" id="A0A1E7EZY5"/>
<dbReference type="OrthoDB" id="10676431at2759"/>
<reference evidence="2 3" key="1">
    <citation type="submission" date="2016-09" db="EMBL/GenBank/DDBJ databases">
        <title>Extensive genetic diversity and differential bi-allelic expression allows diatom success in the polar Southern Ocean.</title>
        <authorList>
            <consortium name="DOE Joint Genome Institute"/>
            <person name="Mock T."/>
            <person name="Otillar R.P."/>
            <person name="Strauss J."/>
            <person name="Dupont C."/>
            <person name="Frickenhaus S."/>
            <person name="Maumus F."/>
            <person name="Mcmullan M."/>
            <person name="Sanges R."/>
            <person name="Schmutz J."/>
            <person name="Toseland A."/>
            <person name="Valas R."/>
            <person name="Veluchamy A."/>
            <person name="Ward B.J."/>
            <person name="Allen A."/>
            <person name="Barry K."/>
            <person name="Falciatore A."/>
            <person name="Ferrante M."/>
            <person name="Fortunato A.E."/>
            <person name="Gloeckner G."/>
            <person name="Gruber A."/>
            <person name="Hipkin R."/>
            <person name="Janech M."/>
            <person name="Kroth P."/>
            <person name="Leese F."/>
            <person name="Lindquist E."/>
            <person name="Lyon B.R."/>
            <person name="Martin J."/>
            <person name="Mayer C."/>
            <person name="Parker M."/>
            <person name="Quesneville H."/>
            <person name="Raymond J."/>
            <person name="Uhlig C."/>
            <person name="Valentin K.U."/>
            <person name="Worden A.Z."/>
            <person name="Armbrust E.V."/>
            <person name="Bowler C."/>
            <person name="Green B."/>
            <person name="Moulton V."/>
            <person name="Van Oosterhout C."/>
            <person name="Grigoriev I."/>
        </authorList>
    </citation>
    <scope>NUCLEOTIDE SEQUENCE [LARGE SCALE GENOMIC DNA]</scope>
    <source>
        <strain evidence="2 3">CCMP1102</strain>
    </source>
</reference>
<dbReference type="EMBL" id="KV784368">
    <property type="protein sequence ID" value="OEU11375.1"/>
    <property type="molecule type" value="Genomic_DNA"/>
</dbReference>
<evidence type="ECO:0000313" key="2">
    <source>
        <dbReference type="EMBL" id="OEU11375.1"/>
    </source>
</evidence>
<name>A0A1E7EZY5_9STRA</name>
<proteinExistence type="predicted"/>
<sequence length="614" mass="69691">MIPTRKVIAENLKRLKTSKGAGGSIVGRGGEGTRSDDGAGISIKLVLIVSLFCLYNVTNERISMKGISMSSTTNTNISNIIDFTYNYTTAAAFSNPVDKNNNITLRDSSLLRDPTTMNQDQPIPAAFVYTKELYNTRQNIFRNSTNSSTIVMNPEVYGQLTNRIFRIKQARKLLLIMINSHPCAGKSFFIHNHTKKFMGCNLFDHDWIPRKKFQGRKDSSYLMKIHQVNVIKGIATNNTALFGSSIRSANSSRYDDVIYIYVIPPLTIVERNVKGRLEEGKRRDKWSKLDEVIKRRQQSLLLAIKDKKETSWRGFLRSASVSALTLFRLPSSEWLEDIDTDSPSFGCNAKKCAFLSRTSVRGDNNSSSSSSNDLDRDHYGYLVSKLLNFDSAERTFALEQELSETFAVKHALLANPLTFGIGETNTSDDSIVVQPIKLYSKDIFLFKCTSRKYKKVLESAKAFQFHSALVDPKVFKERLRSDLYKTTEMMMDSNHSQCLAKDFQLVIHSITGSIVHIDIDRCFQIFMTPRNQTNITNCMQRLDNVTESMIARKKYLCTIDSAGSNNQNKTVTMTKIKTTKKGKRRDRRHNKKTEDAGRPLKMIDMIDMARNRGN</sequence>
<organism evidence="2 3">
    <name type="scientific">Fragilariopsis cylindrus CCMP1102</name>
    <dbReference type="NCBI Taxonomy" id="635003"/>
    <lineage>
        <taxon>Eukaryota</taxon>
        <taxon>Sar</taxon>
        <taxon>Stramenopiles</taxon>
        <taxon>Ochrophyta</taxon>
        <taxon>Bacillariophyta</taxon>
        <taxon>Bacillariophyceae</taxon>
        <taxon>Bacillariophycidae</taxon>
        <taxon>Bacillariales</taxon>
        <taxon>Bacillariaceae</taxon>
        <taxon>Fragilariopsis</taxon>
    </lineage>
</organism>
<feature type="compositionally biased region" description="Basic residues" evidence="1">
    <location>
        <begin position="577"/>
        <end position="591"/>
    </location>
</feature>
<gene>
    <name evidence="2" type="ORF">FRACYDRAFT_245807</name>
</gene>
<protein>
    <submittedName>
        <fullName evidence="2">Uncharacterized protein</fullName>
    </submittedName>
</protein>
<evidence type="ECO:0000313" key="3">
    <source>
        <dbReference type="Proteomes" id="UP000095751"/>
    </source>
</evidence>
<accession>A0A1E7EZY5</accession>
<evidence type="ECO:0000256" key="1">
    <source>
        <dbReference type="SAM" id="MobiDB-lite"/>
    </source>
</evidence>
<keyword evidence="3" id="KW-1185">Reference proteome</keyword>